<name>A8J761_CHLRE</name>
<dbReference type="HOGENOM" id="CLU_856206_0_0_1"/>
<dbReference type="OrthoDB" id="540281at2759"/>
<dbReference type="EMBL" id="CM008972">
    <property type="protein sequence ID" value="PNW76879.1"/>
    <property type="molecule type" value="Genomic_DNA"/>
</dbReference>
<dbReference type="Gramene" id="PNW76879">
    <property type="protein sequence ID" value="PNW76879"/>
    <property type="gene ID" value="CHLRE_11g479900v5"/>
</dbReference>
<dbReference type="SUPFAM" id="SSF52833">
    <property type="entry name" value="Thioredoxin-like"/>
    <property type="match status" value="1"/>
</dbReference>
<gene>
    <name evidence="1" type="ORF">CHLRE_11g479900v5</name>
</gene>
<dbReference type="AlphaFoldDB" id="A8J761"/>
<dbReference type="InterPro" id="IPR036249">
    <property type="entry name" value="Thioredoxin-like_sf"/>
</dbReference>
<dbReference type="InParanoid" id="A8J761"/>
<dbReference type="KEGG" id="cre:CHLRE_11g479900v5"/>
<dbReference type="PaxDb" id="3055-EDP00323"/>
<dbReference type="GeneID" id="5722919"/>
<dbReference type="Gene3D" id="3.40.30.10">
    <property type="entry name" value="Glutaredoxin"/>
    <property type="match status" value="1"/>
</dbReference>
<organism evidence="1 2">
    <name type="scientific">Chlamydomonas reinhardtii</name>
    <name type="common">Chlamydomonas smithii</name>
    <dbReference type="NCBI Taxonomy" id="3055"/>
    <lineage>
        <taxon>Eukaryota</taxon>
        <taxon>Viridiplantae</taxon>
        <taxon>Chlorophyta</taxon>
        <taxon>core chlorophytes</taxon>
        <taxon>Chlorophyceae</taxon>
        <taxon>CS clade</taxon>
        <taxon>Chlamydomonadales</taxon>
        <taxon>Chlamydomonadaceae</taxon>
        <taxon>Chlamydomonas</taxon>
    </lineage>
</organism>
<evidence type="ECO:0000313" key="2">
    <source>
        <dbReference type="Proteomes" id="UP000006906"/>
    </source>
</evidence>
<evidence type="ECO:0008006" key="3">
    <source>
        <dbReference type="Google" id="ProtNLM"/>
    </source>
</evidence>
<protein>
    <recommendedName>
        <fullName evidence="3">Thioredoxin domain-containing protein</fullName>
    </recommendedName>
</protein>
<reference evidence="1 2" key="1">
    <citation type="journal article" date="2007" name="Science">
        <title>The Chlamydomonas genome reveals the evolution of key animal and plant functions.</title>
        <authorList>
            <person name="Merchant S.S."/>
            <person name="Prochnik S.E."/>
            <person name="Vallon O."/>
            <person name="Harris E.H."/>
            <person name="Karpowicz S.J."/>
            <person name="Witman G.B."/>
            <person name="Terry A."/>
            <person name="Salamov A."/>
            <person name="Fritz-Laylin L.K."/>
            <person name="Marechal-Drouard L."/>
            <person name="Marshall W.F."/>
            <person name="Qu L.H."/>
            <person name="Nelson D.R."/>
            <person name="Sanderfoot A.A."/>
            <person name="Spalding M.H."/>
            <person name="Kapitonov V.V."/>
            <person name="Ren Q."/>
            <person name="Ferris P."/>
            <person name="Lindquist E."/>
            <person name="Shapiro H."/>
            <person name="Lucas S.M."/>
            <person name="Grimwood J."/>
            <person name="Schmutz J."/>
            <person name="Cardol P."/>
            <person name="Cerutti H."/>
            <person name="Chanfreau G."/>
            <person name="Chen C.L."/>
            <person name="Cognat V."/>
            <person name="Croft M.T."/>
            <person name="Dent R."/>
            <person name="Dutcher S."/>
            <person name="Fernandez E."/>
            <person name="Fukuzawa H."/>
            <person name="Gonzalez-Ballester D."/>
            <person name="Gonzalez-Halphen D."/>
            <person name="Hallmann A."/>
            <person name="Hanikenne M."/>
            <person name="Hippler M."/>
            <person name="Inwood W."/>
            <person name="Jabbari K."/>
            <person name="Kalanon M."/>
            <person name="Kuras R."/>
            <person name="Lefebvre P.A."/>
            <person name="Lemaire S.D."/>
            <person name="Lobanov A.V."/>
            <person name="Lohr M."/>
            <person name="Manuell A."/>
            <person name="Meier I."/>
            <person name="Mets L."/>
            <person name="Mittag M."/>
            <person name="Mittelmeier T."/>
            <person name="Moroney J.V."/>
            <person name="Moseley J."/>
            <person name="Napoli C."/>
            <person name="Nedelcu A.M."/>
            <person name="Niyogi K."/>
            <person name="Novoselov S.V."/>
            <person name="Paulsen I.T."/>
            <person name="Pazour G."/>
            <person name="Purton S."/>
            <person name="Ral J.P."/>
            <person name="Riano-Pachon D.M."/>
            <person name="Riekhof W."/>
            <person name="Rymarquis L."/>
            <person name="Schroda M."/>
            <person name="Stern D."/>
            <person name="Umen J."/>
            <person name="Willows R."/>
            <person name="Wilson N."/>
            <person name="Zimmer S.L."/>
            <person name="Allmer J."/>
            <person name="Balk J."/>
            <person name="Bisova K."/>
            <person name="Chen C.J."/>
            <person name="Elias M."/>
            <person name="Gendler K."/>
            <person name="Hauser C."/>
            <person name="Lamb M.R."/>
            <person name="Ledford H."/>
            <person name="Long J.C."/>
            <person name="Minagawa J."/>
            <person name="Page M.D."/>
            <person name="Pan J."/>
            <person name="Pootakham W."/>
            <person name="Roje S."/>
            <person name="Rose A."/>
            <person name="Stahlberg E."/>
            <person name="Terauchi A.M."/>
            <person name="Yang P."/>
            <person name="Ball S."/>
            <person name="Bowler C."/>
            <person name="Dieckmann C.L."/>
            <person name="Gladyshev V.N."/>
            <person name="Green P."/>
            <person name="Jorgensen R."/>
            <person name="Mayfield S."/>
            <person name="Mueller-Roeber B."/>
            <person name="Rajamani S."/>
            <person name="Sayre R.T."/>
            <person name="Brokstein P."/>
            <person name="Dubchak I."/>
            <person name="Goodstein D."/>
            <person name="Hornick L."/>
            <person name="Huang Y.W."/>
            <person name="Jhaveri J."/>
            <person name="Luo Y."/>
            <person name="Martinez D."/>
            <person name="Ngau W.C."/>
            <person name="Otillar B."/>
            <person name="Poliakov A."/>
            <person name="Porter A."/>
            <person name="Szajkowski L."/>
            <person name="Werner G."/>
            <person name="Zhou K."/>
            <person name="Grigoriev I.V."/>
            <person name="Rokhsar D.S."/>
            <person name="Grossman A.R."/>
        </authorList>
    </citation>
    <scope>NUCLEOTIDE SEQUENCE [LARGE SCALE GENOMIC DNA]</scope>
    <source>
        <strain evidence="2">CC-503</strain>
    </source>
</reference>
<accession>A8J761</accession>
<evidence type="ECO:0000313" key="1">
    <source>
        <dbReference type="EMBL" id="PNW76879.1"/>
    </source>
</evidence>
<proteinExistence type="predicted"/>
<keyword evidence="2" id="KW-1185">Reference proteome</keyword>
<sequence length="325" mass="33862">MAALGNLPMGLGSGASSLLQRRAISSPGRLAPQRPRMATVLSANVVSPASTSQPASPAVYLAASGPVALSSTTSSAAAGLHTDSSLPGHFARVFVAAALALSTVYALLAAPSASNDGSAFAAIATAPAAVPPLSPDASLPGFAAQPFVSDLAVLRTPDQFDSFVVAANRAGYLAIVLFHAPWCNASSRMESELQRLSHMFCGRRVVFARVNCSVAIKQGGVGRLGQLPAAAATNATNAGINCAHSLQQQQHQHHQQLAAAAGGSPQPVQRLRLGLQRCDLTQMHRIHKTPTVRMYFNNACVDEVVGCRPVEFRQATSDLMFKYSL</sequence>
<dbReference type="RefSeq" id="XP_001697383.1">
    <property type="nucleotide sequence ID" value="XM_001697331.3"/>
</dbReference>
<dbReference type="CDD" id="cd02961">
    <property type="entry name" value="PDI_a_family"/>
    <property type="match status" value="1"/>
</dbReference>
<dbReference type="Proteomes" id="UP000006906">
    <property type="component" value="Chromosome 11"/>
</dbReference>